<name>A0A1Y4QIA4_9FIRM</name>
<dbReference type="Pfam" id="PF13701">
    <property type="entry name" value="DDE_Tnp_1_4"/>
    <property type="match status" value="1"/>
</dbReference>
<comment type="caution">
    <text evidence="3">The sequence shown here is derived from an EMBL/GenBank/DDBJ whole genome shotgun (WGS) entry which is preliminary data.</text>
</comment>
<evidence type="ECO:0000313" key="4">
    <source>
        <dbReference type="EMBL" id="OUQ06370.1"/>
    </source>
</evidence>
<dbReference type="InterPro" id="IPR047960">
    <property type="entry name" value="Transpos_IS1380"/>
</dbReference>
<dbReference type="InterPro" id="IPR025668">
    <property type="entry name" value="Tnp_DDE_dom"/>
</dbReference>
<sequence>MIQSIFNFDNINFNGGNISCDGGSILLLSFLKKYNLLSSLDDIPFNDTRRLPKYSNSDIVTQIVLRNLLGYFNQADQMTLVDDPLLSQCINACSQPTLSRFFDRINMKTNMTIKEHIQRLGCDYVNRHVENIILDVDSTKTQTHGHQEASAYIYHYGVNGYHPMMINEYNTKLLLSSNFRTGAAYSSNGFINELKEVLAHLDRKGKTVSMRGDSAFYNTEFMDYMHHEDIQYYIRAKSYEKIQNMIIEHLEDNGIDYLNYTNQEPYYGEIEYSPKSLSTPCRYVFKVFPAQDKQLTMFPVIYCIITNDMKRSCEDICDFYEERGNSENFTKELKDDFNGDNVGHHDFEKNCFQFMISSLCYNFYHLFRILVLEGKDQKIRMNTFRNKYQKIAVKVIRHARRIILSFSSAYRYKKKFLKYYQKLQN</sequence>
<gene>
    <name evidence="4" type="ORF">B5E91_00130</name>
    <name evidence="5" type="ORF">B5E91_01360</name>
    <name evidence="3" type="ORF">B5E91_08515</name>
    <name evidence="2" type="ORF">B5E91_13255</name>
</gene>
<dbReference type="EMBL" id="NFLB01000009">
    <property type="protein sequence ID" value="OUQ04741.1"/>
    <property type="molecule type" value="Genomic_DNA"/>
</dbReference>
<dbReference type="InterPro" id="IPR012337">
    <property type="entry name" value="RNaseH-like_sf"/>
</dbReference>
<protein>
    <recommendedName>
        <fullName evidence="1">Transposase DDE domain-containing protein</fullName>
    </recommendedName>
</protein>
<dbReference type="EMBL" id="NFLB01000001">
    <property type="protein sequence ID" value="OUQ06601.1"/>
    <property type="molecule type" value="Genomic_DNA"/>
</dbReference>
<dbReference type="EMBL" id="NFLB01000027">
    <property type="protein sequence ID" value="OUQ02823.1"/>
    <property type="molecule type" value="Genomic_DNA"/>
</dbReference>
<dbReference type="AlphaFoldDB" id="A0A1Y4QIA4"/>
<evidence type="ECO:0000313" key="2">
    <source>
        <dbReference type="EMBL" id="OUQ02823.1"/>
    </source>
</evidence>
<accession>A0A1Y4QIA4</accession>
<evidence type="ECO:0000259" key="1">
    <source>
        <dbReference type="Pfam" id="PF13701"/>
    </source>
</evidence>
<evidence type="ECO:0000313" key="5">
    <source>
        <dbReference type="EMBL" id="OUQ06601.1"/>
    </source>
</evidence>
<evidence type="ECO:0000313" key="6">
    <source>
        <dbReference type="Proteomes" id="UP000196258"/>
    </source>
</evidence>
<reference evidence="3" key="2">
    <citation type="journal article" date="2018" name="BMC Genomics">
        <title>Whole genome sequencing and function prediction of 133 gut anaerobes isolated from chicken caecum in pure cultures.</title>
        <authorList>
            <person name="Medvecky M."/>
            <person name="Cejkova D."/>
            <person name="Polansky O."/>
            <person name="Karasova D."/>
            <person name="Kubasova T."/>
            <person name="Cizek A."/>
            <person name="Rychlik I."/>
        </authorList>
    </citation>
    <scope>NUCLEOTIDE SEQUENCE</scope>
    <source>
        <strain evidence="3">An149</strain>
    </source>
</reference>
<dbReference type="RefSeq" id="WP_087253543.1">
    <property type="nucleotide sequence ID" value="NZ_CALURN010000004.1"/>
</dbReference>
<organism evidence="3 6">
    <name type="scientific">Thomasclavelia spiroformis</name>
    <dbReference type="NCBI Taxonomy" id="29348"/>
    <lineage>
        <taxon>Bacteria</taxon>
        <taxon>Bacillati</taxon>
        <taxon>Bacillota</taxon>
        <taxon>Erysipelotrichia</taxon>
        <taxon>Erysipelotrichales</taxon>
        <taxon>Coprobacillaceae</taxon>
        <taxon>Thomasclavelia</taxon>
    </lineage>
</organism>
<reference evidence="6" key="1">
    <citation type="submission" date="2017-04" db="EMBL/GenBank/DDBJ databases">
        <title>Function of individual gut microbiota members based on whole genome sequencing of pure cultures obtained from chicken caecum.</title>
        <authorList>
            <person name="Medvecky M."/>
            <person name="Cejkova D."/>
            <person name="Polansky O."/>
            <person name="Karasova D."/>
            <person name="Kubasova T."/>
            <person name="Cizek A."/>
            <person name="Rychlik I."/>
        </authorList>
    </citation>
    <scope>NUCLEOTIDE SEQUENCE [LARGE SCALE GENOMIC DNA]</scope>
    <source>
        <strain evidence="6">An149</strain>
    </source>
</reference>
<proteinExistence type="predicted"/>
<feature type="domain" description="Transposase DDE" evidence="1">
    <location>
        <begin position="11"/>
        <end position="424"/>
    </location>
</feature>
<dbReference type="NCBIfam" id="NF033539">
    <property type="entry name" value="transpos_IS1380"/>
    <property type="match status" value="1"/>
</dbReference>
<dbReference type="SUPFAM" id="SSF53098">
    <property type="entry name" value="Ribonuclease H-like"/>
    <property type="match status" value="1"/>
</dbReference>
<evidence type="ECO:0000313" key="3">
    <source>
        <dbReference type="EMBL" id="OUQ04741.1"/>
    </source>
</evidence>
<dbReference type="Proteomes" id="UP000196258">
    <property type="component" value="Unassembled WGS sequence"/>
</dbReference>
<dbReference type="EMBL" id="NFLB01000001">
    <property type="protein sequence ID" value="OUQ06370.1"/>
    <property type="molecule type" value="Genomic_DNA"/>
</dbReference>